<dbReference type="InterPro" id="IPR050362">
    <property type="entry name" value="Cation-dep_OMT"/>
</dbReference>
<accession>A0ABY7YPP0</accession>
<name>A0ABY7YPP0_9HYPH</name>
<keyword evidence="3" id="KW-0949">S-adenosyl-L-methionine</keyword>
<dbReference type="PANTHER" id="PTHR10509">
    <property type="entry name" value="O-METHYLTRANSFERASE-RELATED"/>
    <property type="match status" value="1"/>
</dbReference>
<evidence type="ECO:0000313" key="5">
    <source>
        <dbReference type="Proteomes" id="UP001220530"/>
    </source>
</evidence>
<gene>
    <name evidence="4" type="ORF">PSQ19_02880</name>
</gene>
<keyword evidence="2" id="KW-0808">Transferase</keyword>
<dbReference type="InterPro" id="IPR029063">
    <property type="entry name" value="SAM-dependent_MTases_sf"/>
</dbReference>
<evidence type="ECO:0000256" key="2">
    <source>
        <dbReference type="ARBA" id="ARBA00022679"/>
    </source>
</evidence>
<reference evidence="4 5" key="1">
    <citation type="submission" date="2023-02" db="EMBL/GenBank/DDBJ databases">
        <title>Devosia algicola sp. nov., isolated from the phycosphere of marine algae.</title>
        <authorList>
            <person name="Kim J.M."/>
            <person name="Lee J.K."/>
            <person name="Choi B.J."/>
            <person name="Bayburt H."/>
            <person name="Jeon C.O."/>
        </authorList>
    </citation>
    <scope>NUCLEOTIDE SEQUENCE [LARGE SCALE GENOMIC DNA]</scope>
    <source>
        <strain evidence="4 5">G20-9</strain>
    </source>
</reference>
<dbReference type="Gene3D" id="3.40.50.150">
    <property type="entry name" value="Vaccinia Virus protein VP39"/>
    <property type="match status" value="1"/>
</dbReference>
<organism evidence="4 5">
    <name type="scientific">Devosia algicola</name>
    <dbReference type="NCBI Taxonomy" id="3026418"/>
    <lineage>
        <taxon>Bacteria</taxon>
        <taxon>Pseudomonadati</taxon>
        <taxon>Pseudomonadota</taxon>
        <taxon>Alphaproteobacteria</taxon>
        <taxon>Hyphomicrobiales</taxon>
        <taxon>Devosiaceae</taxon>
        <taxon>Devosia</taxon>
    </lineage>
</organism>
<dbReference type="Pfam" id="PF01596">
    <property type="entry name" value="Methyltransf_3"/>
    <property type="match status" value="1"/>
</dbReference>
<dbReference type="SUPFAM" id="SSF53335">
    <property type="entry name" value="S-adenosyl-L-methionine-dependent methyltransferases"/>
    <property type="match status" value="1"/>
</dbReference>
<dbReference type="InterPro" id="IPR002935">
    <property type="entry name" value="SAM_O-MeTrfase"/>
</dbReference>
<keyword evidence="1" id="KW-0489">Methyltransferase</keyword>
<dbReference type="PANTHER" id="PTHR10509:SF14">
    <property type="entry name" value="CAFFEOYL-COA O-METHYLTRANSFERASE 3-RELATED"/>
    <property type="match status" value="1"/>
</dbReference>
<dbReference type="PROSITE" id="PS51682">
    <property type="entry name" value="SAM_OMT_I"/>
    <property type="match status" value="1"/>
</dbReference>
<evidence type="ECO:0000256" key="1">
    <source>
        <dbReference type="ARBA" id="ARBA00022603"/>
    </source>
</evidence>
<protein>
    <submittedName>
        <fullName evidence="4">O-methyltransferase</fullName>
    </submittedName>
</protein>
<proteinExistence type="predicted"/>
<dbReference type="RefSeq" id="WP_282219553.1">
    <property type="nucleotide sequence ID" value="NZ_CP118246.1"/>
</dbReference>
<evidence type="ECO:0000313" key="4">
    <source>
        <dbReference type="EMBL" id="WDR03152.1"/>
    </source>
</evidence>
<dbReference type="Proteomes" id="UP001220530">
    <property type="component" value="Chromosome"/>
</dbReference>
<dbReference type="EMBL" id="CP118246">
    <property type="protein sequence ID" value="WDR03152.1"/>
    <property type="molecule type" value="Genomic_DNA"/>
</dbReference>
<evidence type="ECO:0000256" key="3">
    <source>
        <dbReference type="ARBA" id="ARBA00022691"/>
    </source>
</evidence>
<sequence length="221" mass="23454">MSAQTWHDVDQYIADRLIADDPVLASVLEANANAGLPAIDVSAAQGKLLHLMVRISGARRILEIGTLGGYSAIWMARALPDHGQLVTMEFEERHAAVAKTNIKNAGLSAKVDIRVGKGADLLPKLASEGGAPFDLIFIDADKPSNPIYLDWALKLSRSGTVIICDNVIREGGVIDATSDDVNVNGARAAFDFFANHSNVTATAIQTVGAKNYDGFAIAIVD</sequence>
<keyword evidence="5" id="KW-1185">Reference proteome</keyword>